<evidence type="ECO:0000259" key="2">
    <source>
        <dbReference type="Pfam" id="PF22675"/>
    </source>
</evidence>
<comment type="caution">
    <text evidence="3">The sequence shown here is derived from an EMBL/GenBank/DDBJ whole genome shotgun (WGS) entry which is preliminary data.</text>
</comment>
<dbReference type="Proteomes" id="UP001230268">
    <property type="component" value="Unassembled WGS sequence"/>
</dbReference>
<dbReference type="InterPro" id="IPR035979">
    <property type="entry name" value="RBD_domain_sf"/>
</dbReference>
<dbReference type="Gene3D" id="3.30.1370.10">
    <property type="entry name" value="K Homology domain, type 1"/>
    <property type="match status" value="1"/>
</dbReference>
<protein>
    <recommendedName>
        <fullName evidence="2">KHDC4/BBP-like KH-domain type I domain-containing protein</fullName>
    </recommendedName>
</protein>
<dbReference type="GO" id="GO:0003723">
    <property type="term" value="F:RNA binding"/>
    <property type="evidence" value="ECO:0007669"/>
    <property type="project" value="InterPro"/>
</dbReference>
<proteinExistence type="predicted"/>
<name>A0AAD8PDY4_BABGI</name>
<dbReference type="InterPro" id="IPR036612">
    <property type="entry name" value="KH_dom_type_1_sf"/>
</dbReference>
<organism evidence="3 4">
    <name type="scientific">Babesia gibsoni</name>
    <dbReference type="NCBI Taxonomy" id="33632"/>
    <lineage>
        <taxon>Eukaryota</taxon>
        <taxon>Sar</taxon>
        <taxon>Alveolata</taxon>
        <taxon>Apicomplexa</taxon>
        <taxon>Aconoidasida</taxon>
        <taxon>Piroplasmida</taxon>
        <taxon>Babesiidae</taxon>
        <taxon>Babesia</taxon>
    </lineage>
</organism>
<reference evidence="3" key="1">
    <citation type="submission" date="2023-08" db="EMBL/GenBank/DDBJ databases">
        <title>Draft sequence of the Babesia gibsoni genome.</title>
        <authorList>
            <person name="Yamagishi J.Y."/>
            <person name="Xuan X.X."/>
        </authorList>
    </citation>
    <scope>NUCLEOTIDE SEQUENCE</scope>
    <source>
        <strain evidence="3">Azabu</strain>
    </source>
</reference>
<dbReference type="AlphaFoldDB" id="A0AAD8PDY4"/>
<dbReference type="EMBL" id="JAVEPI010000003">
    <property type="protein sequence ID" value="KAK1442861.1"/>
    <property type="molecule type" value="Genomic_DNA"/>
</dbReference>
<accession>A0AAD8PDY4</accession>
<evidence type="ECO:0000313" key="3">
    <source>
        <dbReference type="EMBL" id="KAK1442861.1"/>
    </source>
</evidence>
<dbReference type="CDD" id="cd00590">
    <property type="entry name" value="RRM_SF"/>
    <property type="match status" value="1"/>
</dbReference>
<feature type="region of interest" description="Disordered" evidence="1">
    <location>
        <begin position="190"/>
        <end position="214"/>
    </location>
</feature>
<dbReference type="Pfam" id="PF22675">
    <property type="entry name" value="KH-I_KHDC4-BBP"/>
    <property type="match status" value="1"/>
</dbReference>
<feature type="region of interest" description="Disordered" evidence="1">
    <location>
        <begin position="346"/>
        <end position="393"/>
    </location>
</feature>
<sequence>MVYQPYPIQGSGGYIDPNMFHVPMAGMPPPFIPVATQMAMPAYPVSMGAFGNMPAHSSDSAHHKYPAYGYDMSSASKSRNARPRAGRQRMERGFRLAVFVERAKGNFHFVKDDIMELFSYFGGVASLSIKDNIAAAEVTLPDSYEARIAIDELNNLEIHGVGTLRCVEIKKGDTLNYVLAKSCGYEKQYDHSHSNRRSLEDSKRPRSEASEKPSAKRMARFELVDLFTYEPEFDVASHILGNENANIEYIMRNAQGKVDITITGKPLNSAPVAERLHVSLSSDDMTAYRNALNMLEELLTTVCENFVDFVQSRGQMVAPTVGFSRHEYRTVDGSLKYMGVREQPKTWLTPAPSVPPYKGKPQNGRSQQRKVNDRSRGVNKAGAVPKVNGRLAK</sequence>
<evidence type="ECO:0000256" key="1">
    <source>
        <dbReference type="SAM" id="MobiDB-lite"/>
    </source>
</evidence>
<keyword evidence="4" id="KW-1185">Reference proteome</keyword>
<evidence type="ECO:0000313" key="4">
    <source>
        <dbReference type="Proteomes" id="UP001230268"/>
    </source>
</evidence>
<gene>
    <name evidence="3" type="ORF">BgAZ_303790</name>
</gene>
<feature type="domain" description="KHDC4/BBP-like KH-domain type I" evidence="2">
    <location>
        <begin position="230"/>
        <end position="299"/>
    </location>
</feature>
<dbReference type="InterPro" id="IPR055256">
    <property type="entry name" value="KH_1_KHDC4/BBP-like"/>
</dbReference>
<dbReference type="SUPFAM" id="SSF54928">
    <property type="entry name" value="RNA-binding domain, RBD"/>
    <property type="match status" value="1"/>
</dbReference>